<dbReference type="Proteomes" id="UP000254230">
    <property type="component" value="Unassembled WGS sequence"/>
</dbReference>
<reference evidence="2 4" key="1">
    <citation type="submission" date="2015-11" db="EMBL/GenBank/DDBJ databases">
        <title>Genomic analysis of 38 Legionella species identifies large and diverse effector repertoires.</title>
        <authorList>
            <person name="Burstein D."/>
            <person name="Amaro F."/>
            <person name="Zusman T."/>
            <person name="Lifshitz Z."/>
            <person name="Cohen O."/>
            <person name="Gilbert J.A."/>
            <person name="Pupko T."/>
            <person name="Shuman H.A."/>
            <person name="Segal G."/>
        </authorList>
    </citation>
    <scope>NUCLEOTIDE SEQUENCE [LARGE SCALE GENOMIC DNA]</scope>
    <source>
        <strain evidence="2 4">ATCC 49507</strain>
    </source>
</reference>
<evidence type="ECO:0000313" key="4">
    <source>
        <dbReference type="Proteomes" id="UP000054639"/>
    </source>
</evidence>
<dbReference type="Proteomes" id="UP000054639">
    <property type="component" value="Unassembled WGS sequence"/>
</dbReference>
<keyword evidence="1" id="KW-0732">Signal</keyword>
<evidence type="ECO:0000313" key="2">
    <source>
        <dbReference type="EMBL" id="KTD44923.1"/>
    </source>
</evidence>
<accession>A0A378KXB3</accession>
<dbReference type="AlphaFoldDB" id="A0A378KXB3"/>
<proteinExistence type="predicted"/>
<dbReference type="EMBL" id="UGOW01000001">
    <property type="protein sequence ID" value="STY19454.1"/>
    <property type="molecule type" value="Genomic_DNA"/>
</dbReference>
<reference evidence="3 5" key="2">
    <citation type="submission" date="2018-06" db="EMBL/GenBank/DDBJ databases">
        <authorList>
            <consortium name="Pathogen Informatics"/>
            <person name="Doyle S."/>
        </authorList>
    </citation>
    <scope>NUCLEOTIDE SEQUENCE [LARGE SCALE GENOMIC DNA]</scope>
    <source>
        <strain evidence="3 5">NCTC12376</strain>
    </source>
</reference>
<evidence type="ECO:0000313" key="5">
    <source>
        <dbReference type="Proteomes" id="UP000254230"/>
    </source>
</evidence>
<organism evidence="3 5">
    <name type="scientific">Legionella quateirensis</name>
    <dbReference type="NCBI Taxonomy" id="45072"/>
    <lineage>
        <taxon>Bacteria</taxon>
        <taxon>Pseudomonadati</taxon>
        <taxon>Pseudomonadota</taxon>
        <taxon>Gammaproteobacteria</taxon>
        <taxon>Legionellales</taxon>
        <taxon>Legionellaceae</taxon>
        <taxon>Legionella</taxon>
    </lineage>
</organism>
<protein>
    <submittedName>
        <fullName evidence="3">Uncharacterized protein</fullName>
    </submittedName>
</protein>
<dbReference type="PROSITE" id="PS51257">
    <property type="entry name" value="PROKAR_LIPOPROTEIN"/>
    <property type="match status" value="1"/>
</dbReference>
<keyword evidence="4" id="KW-1185">Reference proteome</keyword>
<dbReference type="RefSeq" id="WP_058474884.1">
    <property type="nucleotide sequence ID" value="NZ_CAAAIL010000002.1"/>
</dbReference>
<sequence>MQRYLTYKYGRWSLLFVVFGLLGCPSPNVAPQLTPEQLAANHVTQNQVNEWNANNVANANPNAIATLAIVGCGQVPLV</sequence>
<name>A0A378KXB3_9GAMM</name>
<feature type="chain" id="PRO_5016581786" evidence="1">
    <location>
        <begin position="31"/>
        <end position="78"/>
    </location>
</feature>
<gene>
    <name evidence="2" type="ORF">Lqua_2758</name>
    <name evidence="3" type="ORF">NCTC12376_03293</name>
</gene>
<dbReference type="EMBL" id="LNYR01000038">
    <property type="protein sequence ID" value="KTD44923.1"/>
    <property type="molecule type" value="Genomic_DNA"/>
</dbReference>
<evidence type="ECO:0000256" key="1">
    <source>
        <dbReference type="SAM" id="SignalP"/>
    </source>
</evidence>
<evidence type="ECO:0000313" key="3">
    <source>
        <dbReference type="EMBL" id="STY19454.1"/>
    </source>
</evidence>
<feature type="signal peptide" evidence="1">
    <location>
        <begin position="1"/>
        <end position="30"/>
    </location>
</feature>